<dbReference type="InterPro" id="IPR044851">
    <property type="entry name" value="Wax_synthase"/>
</dbReference>
<evidence type="ECO:0000256" key="7">
    <source>
        <dbReference type="SAM" id="MobiDB-lite"/>
    </source>
</evidence>
<dbReference type="AlphaFoldDB" id="A0AA39R2J2"/>
<evidence type="ECO:0000256" key="6">
    <source>
        <dbReference type="ARBA" id="ARBA00023136"/>
    </source>
</evidence>
<dbReference type="GO" id="GO:0008374">
    <property type="term" value="F:O-acyltransferase activity"/>
    <property type="evidence" value="ECO:0007669"/>
    <property type="project" value="InterPro"/>
</dbReference>
<dbReference type="GO" id="GO:0006629">
    <property type="term" value="P:lipid metabolic process"/>
    <property type="evidence" value="ECO:0007669"/>
    <property type="project" value="InterPro"/>
</dbReference>
<evidence type="ECO:0000313" key="11">
    <source>
        <dbReference type="Proteomes" id="UP001166286"/>
    </source>
</evidence>
<dbReference type="GO" id="GO:0016020">
    <property type="term" value="C:membrane"/>
    <property type="evidence" value="ECO:0007669"/>
    <property type="project" value="UniProtKB-SubCell"/>
</dbReference>
<keyword evidence="5 8" id="KW-1133">Transmembrane helix</keyword>
<keyword evidence="11" id="KW-1185">Reference proteome</keyword>
<feature type="transmembrane region" description="Helical" evidence="8">
    <location>
        <begin position="385"/>
        <end position="408"/>
    </location>
</feature>
<accession>A0AA39R2J2</accession>
<feature type="transmembrane region" description="Helical" evidence="8">
    <location>
        <begin position="37"/>
        <end position="55"/>
    </location>
</feature>
<evidence type="ECO:0000259" key="9">
    <source>
        <dbReference type="Pfam" id="PF13813"/>
    </source>
</evidence>
<dbReference type="PANTHER" id="PTHR31595:SF67">
    <property type="entry name" value="WAX SYNTHASE DOMAIN-CONTAINING PROTEIN"/>
    <property type="match status" value="1"/>
</dbReference>
<keyword evidence="6 8" id="KW-0472">Membrane</keyword>
<dbReference type="EMBL" id="JAFEKC020000009">
    <property type="protein sequence ID" value="KAK0512585.1"/>
    <property type="molecule type" value="Genomic_DNA"/>
</dbReference>
<dbReference type="InterPro" id="IPR032805">
    <property type="entry name" value="Wax_synthase_dom"/>
</dbReference>
<reference evidence="10" key="1">
    <citation type="submission" date="2023-03" db="EMBL/GenBank/DDBJ databases">
        <title>Complete genome of Cladonia borealis.</title>
        <authorList>
            <person name="Park H."/>
        </authorList>
    </citation>
    <scope>NUCLEOTIDE SEQUENCE</scope>
    <source>
        <strain evidence="10">ANT050790</strain>
    </source>
</reference>
<evidence type="ECO:0000256" key="2">
    <source>
        <dbReference type="ARBA" id="ARBA00007282"/>
    </source>
</evidence>
<evidence type="ECO:0000256" key="8">
    <source>
        <dbReference type="SAM" id="Phobius"/>
    </source>
</evidence>
<evidence type="ECO:0000256" key="5">
    <source>
        <dbReference type="ARBA" id="ARBA00022989"/>
    </source>
</evidence>
<feature type="transmembrane region" description="Helical" evidence="8">
    <location>
        <begin position="293"/>
        <end position="319"/>
    </location>
</feature>
<sequence length="521" mass="58992">MLLPSLLNPVPANPYEVLAKFNDNYNSLLATEGYEPFVYPYNALSGYLLIAYLLLPPSRSKLVYYIRYPVFAIIVVVSVFAIRQCRSSMVTVGYGIGLLHAWAILWSATLLIFNDARADFKRIEEHRAGTDDGSSPNMDQGTSTDVDKADGEVLRKRDVNGAVKQSSPEAERGEPTKRSTYVWQSLPRTFRHRLDWVLDLVSNFRGVRWTYQITGLDPPPQHIQSSLSDPNLPPPTEQSYLTRSEILRRDLPSFMICYLTLDVLKYLTLKDPYFWSFPPSTPSPFPFPGTTRLVLSVVFVYCSLLQIFLLSPLVFAVILGPKIIGQHAWPWLYSSFFGPLSQARHKGLAGLWSGWWHQIFRSAFEQAGEFMGRCTGWEKRSRRGAALRVVVAFACSGMLHACASYTTIAETRPLRSFAFFMVQPIGIIGQRAISGWMRKAGIRDKIPAWLRGVGNSIVVVAWCFLTGPLIADEFAATGIWLYEPVPISPLRGLTGQGWWCWGGRWFRWYTADKWWKSGLAF</sequence>
<feature type="transmembrane region" description="Helical" evidence="8">
    <location>
        <begin position="62"/>
        <end position="82"/>
    </location>
</feature>
<dbReference type="PANTHER" id="PTHR31595">
    <property type="entry name" value="LONG-CHAIN-ALCOHOL O-FATTY-ACYLTRANSFERASE 3-RELATED"/>
    <property type="match status" value="1"/>
</dbReference>
<keyword evidence="3" id="KW-0808">Transferase</keyword>
<feature type="domain" description="Wax synthase" evidence="9">
    <location>
        <begin position="334"/>
        <end position="421"/>
    </location>
</feature>
<feature type="transmembrane region" description="Helical" evidence="8">
    <location>
        <begin position="453"/>
        <end position="471"/>
    </location>
</feature>
<evidence type="ECO:0000256" key="4">
    <source>
        <dbReference type="ARBA" id="ARBA00022692"/>
    </source>
</evidence>
<gene>
    <name evidence="10" type="ORF">JMJ35_004602</name>
</gene>
<comment type="caution">
    <text evidence="10">The sequence shown here is derived from an EMBL/GenBank/DDBJ whole genome shotgun (WGS) entry which is preliminary data.</text>
</comment>
<dbReference type="Proteomes" id="UP001166286">
    <property type="component" value="Unassembled WGS sequence"/>
</dbReference>
<evidence type="ECO:0000256" key="3">
    <source>
        <dbReference type="ARBA" id="ARBA00022679"/>
    </source>
</evidence>
<comment type="subcellular location">
    <subcellularLocation>
        <location evidence="1">Membrane</location>
        <topology evidence="1">Multi-pass membrane protein</topology>
    </subcellularLocation>
</comment>
<feature type="transmembrane region" description="Helical" evidence="8">
    <location>
        <begin position="251"/>
        <end position="269"/>
    </location>
</feature>
<evidence type="ECO:0000313" key="10">
    <source>
        <dbReference type="EMBL" id="KAK0512585.1"/>
    </source>
</evidence>
<protein>
    <recommendedName>
        <fullName evidence="9">Wax synthase domain-containing protein</fullName>
    </recommendedName>
</protein>
<feature type="compositionally biased region" description="Basic and acidic residues" evidence="7">
    <location>
        <begin position="145"/>
        <end position="159"/>
    </location>
</feature>
<feature type="region of interest" description="Disordered" evidence="7">
    <location>
        <begin position="127"/>
        <end position="178"/>
    </location>
</feature>
<organism evidence="10 11">
    <name type="scientific">Cladonia borealis</name>
    <dbReference type="NCBI Taxonomy" id="184061"/>
    <lineage>
        <taxon>Eukaryota</taxon>
        <taxon>Fungi</taxon>
        <taxon>Dikarya</taxon>
        <taxon>Ascomycota</taxon>
        <taxon>Pezizomycotina</taxon>
        <taxon>Lecanoromycetes</taxon>
        <taxon>OSLEUM clade</taxon>
        <taxon>Lecanoromycetidae</taxon>
        <taxon>Lecanorales</taxon>
        <taxon>Lecanorineae</taxon>
        <taxon>Cladoniaceae</taxon>
        <taxon>Cladonia</taxon>
    </lineage>
</organism>
<evidence type="ECO:0000256" key="1">
    <source>
        <dbReference type="ARBA" id="ARBA00004141"/>
    </source>
</evidence>
<dbReference type="Pfam" id="PF13813">
    <property type="entry name" value="MBOAT_2"/>
    <property type="match status" value="1"/>
</dbReference>
<feature type="transmembrane region" description="Helical" evidence="8">
    <location>
        <begin position="94"/>
        <end position="113"/>
    </location>
</feature>
<feature type="transmembrane region" description="Helical" evidence="8">
    <location>
        <begin position="414"/>
        <end position="433"/>
    </location>
</feature>
<name>A0AA39R2J2_9LECA</name>
<keyword evidence="4 8" id="KW-0812">Transmembrane</keyword>
<comment type="similarity">
    <text evidence="2">Belongs to the wax synthase family.</text>
</comment>
<proteinExistence type="inferred from homology"/>
<feature type="compositionally biased region" description="Polar residues" evidence="7">
    <location>
        <begin position="132"/>
        <end position="144"/>
    </location>
</feature>